<feature type="transmembrane region" description="Helical" evidence="6">
    <location>
        <begin position="50"/>
        <end position="70"/>
    </location>
</feature>
<name>U4KTQ2_PYROM</name>
<protein>
    <recommendedName>
        <fullName evidence="7">Rhodopsin domain-containing protein</fullName>
    </recommendedName>
</protein>
<dbReference type="Proteomes" id="UP000018144">
    <property type="component" value="Unassembled WGS sequence"/>
</dbReference>
<reference evidence="8 9" key="1">
    <citation type="journal article" date="2013" name="PLoS Genet.">
        <title>The genome and development-dependent transcriptomes of Pyronema confluens: a window into fungal evolution.</title>
        <authorList>
            <person name="Traeger S."/>
            <person name="Altegoer F."/>
            <person name="Freitag M."/>
            <person name="Gabaldon T."/>
            <person name="Kempken F."/>
            <person name="Kumar A."/>
            <person name="Marcet-Houben M."/>
            <person name="Poggeler S."/>
            <person name="Stajich J.E."/>
            <person name="Nowrousian M."/>
        </authorList>
    </citation>
    <scope>NUCLEOTIDE SEQUENCE [LARGE SCALE GENOMIC DNA]</scope>
    <source>
        <strain evidence="9">CBS 100304</strain>
        <tissue evidence="8">Vegetative mycelium</tissue>
    </source>
</reference>
<evidence type="ECO:0000256" key="4">
    <source>
        <dbReference type="ARBA" id="ARBA00023136"/>
    </source>
</evidence>
<keyword evidence="4 6" id="KW-0472">Membrane</keyword>
<dbReference type="InterPro" id="IPR052337">
    <property type="entry name" value="SAT4-like"/>
</dbReference>
<dbReference type="AlphaFoldDB" id="U4KTQ2"/>
<feature type="transmembrane region" description="Helical" evidence="6">
    <location>
        <begin position="175"/>
        <end position="200"/>
    </location>
</feature>
<dbReference type="OrthoDB" id="5022096at2759"/>
<keyword evidence="3 6" id="KW-1133">Transmembrane helix</keyword>
<feature type="transmembrane region" description="Helical" evidence="6">
    <location>
        <begin position="253"/>
        <end position="274"/>
    </location>
</feature>
<evidence type="ECO:0000259" key="7">
    <source>
        <dbReference type="Pfam" id="PF20684"/>
    </source>
</evidence>
<sequence>MSAADTYHEAENRAPQILAVSYTILSIVILSIVGRFYSRRHLLRAIHIEDWLALLACVNLTIYVILYTFMTTLKFGHHTSAIPASNLKKLFLLSACSRLLYPPTIALIRISVLLFMRRLCPHVCVHIAVAVLIILNILFSIISVLLMVLRCYPIAFFSSNEIGSQGTKCLVDDSTVALAIPITSTSIHVLMYFVPVFTVLRVSFLGWGQKAAAVGLFTAGHVATMLSLYRLPAVKRLHNGVDPMWNAASVAQWTVYETGVSIILASTPSLWALLSNTMKKCGYWSTAEYEPKSPGSPETDWERASSRFPTRPVSMVTVPLGARRTPRDSYEELFLGTGVDAEEPRGSGRV</sequence>
<feature type="transmembrane region" description="Helical" evidence="6">
    <location>
        <begin position="127"/>
        <end position="155"/>
    </location>
</feature>
<dbReference type="EMBL" id="HF935124">
    <property type="protein sequence ID" value="CCX04222.1"/>
    <property type="molecule type" value="Genomic_DNA"/>
</dbReference>
<proteinExistence type="inferred from homology"/>
<feature type="domain" description="Rhodopsin" evidence="7">
    <location>
        <begin position="35"/>
        <end position="275"/>
    </location>
</feature>
<evidence type="ECO:0000313" key="8">
    <source>
        <dbReference type="EMBL" id="CCX04222.1"/>
    </source>
</evidence>
<keyword evidence="9" id="KW-1185">Reference proteome</keyword>
<dbReference type="STRING" id="1076935.U4KTQ2"/>
<dbReference type="PANTHER" id="PTHR33048">
    <property type="entry name" value="PTH11-LIKE INTEGRAL MEMBRANE PROTEIN (AFU_ORTHOLOGUE AFUA_5G11245)"/>
    <property type="match status" value="1"/>
</dbReference>
<evidence type="ECO:0000256" key="1">
    <source>
        <dbReference type="ARBA" id="ARBA00004141"/>
    </source>
</evidence>
<feature type="transmembrane region" description="Helical" evidence="6">
    <location>
        <begin position="17"/>
        <end position="38"/>
    </location>
</feature>
<keyword evidence="2 6" id="KW-0812">Transmembrane</keyword>
<evidence type="ECO:0000256" key="5">
    <source>
        <dbReference type="ARBA" id="ARBA00038359"/>
    </source>
</evidence>
<dbReference type="InterPro" id="IPR049326">
    <property type="entry name" value="Rhodopsin_dom_fungi"/>
</dbReference>
<comment type="similarity">
    <text evidence="5">Belongs to the SAT4 family.</text>
</comment>
<evidence type="ECO:0000256" key="6">
    <source>
        <dbReference type="SAM" id="Phobius"/>
    </source>
</evidence>
<gene>
    <name evidence="8" type="ORF">PCON_07828</name>
</gene>
<evidence type="ECO:0000256" key="2">
    <source>
        <dbReference type="ARBA" id="ARBA00022692"/>
    </source>
</evidence>
<dbReference type="Pfam" id="PF20684">
    <property type="entry name" value="Fung_rhodopsin"/>
    <property type="match status" value="1"/>
</dbReference>
<dbReference type="GO" id="GO:0016020">
    <property type="term" value="C:membrane"/>
    <property type="evidence" value="ECO:0007669"/>
    <property type="project" value="UniProtKB-SubCell"/>
</dbReference>
<dbReference type="PANTHER" id="PTHR33048:SF47">
    <property type="entry name" value="INTEGRAL MEMBRANE PROTEIN-RELATED"/>
    <property type="match status" value="1"/>
</dbReference>
<feature type="transmembrane region" description="Helical" evidence="6">
    <location>
        <begin position="90"/>
        <end position="115"/>
    </location>
</feature>
<evidence type="ECO:0000313" key="9">
    <source>
        <dbReference type="Proteomes" id="UP000018144"/>
    </source>
</evidence>
<feature type="transmembrane region" description="Helical" evidence="6">
    <location>
        <begin position="212"/>
        <end position="233"/>
    </location>
</feature>
<comment type="subcellular location">
    <subcellularLocation>
        <location evidence="1">Membrane</location>
        <topology evidence="1">Multi-pass membrane protein</topology>
    </subcellularLocation>
</comment>
<evidence type="ECO:0000256" key="3">
    <source>
        <dbReference type="ARBA" id="ARBA00022989"/>
    </source>
</evidence>
<accession>U4KTQ2</accession>
<organism evidence="8 9">
    <name type="scientific">Pyronema omphalodes (strain CBS 100304)</name>
    <name type="common">Pyronema confluens</name>
    <dbReference type="NCBI Taxonomy" id="1076935"/>
    <lineage>
        <taxon>Eukaryota</taxon>
        <taxon>Fungi</taxon>
        <taxon>Dikarya</taxon>
        <taxon>Ascomycota</taxon>
        <taxon>Pezizomycotina</taxon>
        <taxon>Pezizomycetes</taxon>
        <taxon>Pezizales</taxon>
        <taxon>Pyronemataceae</taxon>
        <taxon>Pyronema</taxon>
    </lineage>
</organism>